<comment type="subcellular location">
    <subcellularLocation>
        <location evidence="1">Membrane</location>
        <topology evidence="1">Multi-pass membrane protein</topology>
    </subcellularLocation>
</comment>
<dbReference type="Pfam" id="PF04061">
    <property type="entry name" value="ORMDL"/>
    <property type="match status" value="1"/>
</dbReference>
<protein>
    <submittedName>
        <fullName evidence="6">Uncharacterized protein</fullName>
    </submittedName>
</protein>
<evidence type="ECO:0000256" key="5">
    <source>
        <dbReference type="SAM" id="MobiDB-lite"/>
    </source>
</evidence>
<dbReference type="EMBL" id="SDMP01000020">
    <property type="protein sequence ID" value="RYQ84586.1"/>
    <property type="molecule type" value="Genomic_DNA"/>
</dbReference>
<name>A0A444X4I7_ARAHY</name>
<feature type="region of interest" description="Disordered" evidence="5">
    <location>
        <begin position="1"/>
        <end position="64"/>
    </location>
</feature>
<accession>A0A444X4I7</accession>
<sequence length="205" mass="22792">MEQTEATIEGNKGHVQHGISPQPQKPTNSDGSASNPDVAAPPCTTAAHPSSSLRLRETPTPSSTVHEIPNFCSTLCLCVVVESRGYHPSFSPRCRPFASPPQCVKPLLPPPRKETPLANDQGIYNRITWWEQIDNEKQLTRNKKPVTELQGRKVSRGELWTTAHKRKDGSYIHEEAKIISERIEELPPDIATGMNSVKTEQKLEI</sequence>
<evidence type="ECO:0000256" key="2">
    <source>
        <dbReference type="ARBA" id="ARBA00022692"/>
    </source>
</evidence>
<feature type="compositionally biased region" description="Polar residues" evidence="5">
    <location>
        <begin position="47"/>
        <end position="64"/>
    </location>
</feature>
<dbReference type="AlphaFoldDB" id="A0A444X4I7"/>
<evidence type="ECO:0000313" key="6">
    <source>
        <dbReference type="EMBL" id="RYQ84586.1"/>
    </source>
</evidence>
<keyword evidence="3" id="KW-1133">Transmembrane helix</keyword>
<evidence type="ECO:0000256" key="4">
    <source>
        <dbReference type="ARBA" id="ARBA00023136"/>
    </source>
</evidence>
<keyword evidence="2" id="KW-0812">Transmembrane</keyword>
<evidence type="ECO:0000313" key="7">
    <source>
        <dbReference type="Proteomes" id="UP000289738"/>
    </source>
</evidence>
<reference evidence="6 7" key="1">
    <citation type="submission" date="2019-01" db="EMBL/GenBank/DDBJ databases">
        <title>Sequencing of cultivated peanut Arachis hypogaea provides insights into genome evolution and oil improvement.</title>
        <authorList>
            <person name="Chen X."/>
        </authorList>
    </citation>
    <scope>NUCLEOTIDE SEQUENCE [LARGE SCALE GENOMIC DNA]</scope>
    <source>
        <strain evidence="7">cv. Fuhuasheng</strain>
        <tissue evidence="6">Leaves</tissue>
    </source>
</reference>
<dbReference type="InterPro" id="IPR007203">
    <property type="entry name" value="ORMDL"/>
</dbReference>
<proteinExistence type="predicted"/>
<dbReference type="Proteomes" id="UP000289738">
    <property type="component" value="Chromosome B10"/>
</dbReference>
<keyword evidence="4" id="KW-0472">Membrane</keyword>
<organism evidence="6 7">
    <name type="scientific">Arachis hypogaea</name>
    <name type="common">Peanut</name>
    <dbReference type="NCBI Taxonomy" id="3818"/>
    <lineage>
        <taxon>Eukaryota</taxon>
        <taxon>Viridiplantae</taxon>
        <taxon>Streptophyta</taxon>
        <taxon>Embryophyta</taxon>
        <taxon>Tracheophyta</taxon>
        <taxon>Spermatophyta</taxon>
        <taxon>Magnoliopsida</taxon>
        <taxon>eudicotyledons</taxon>
        <taxon>Gunneridae</taxon>
        <taxon>Pentapetalae</taxon>
        <taxon>rosids</taxon>
        <taxon>fabids</taxon>
        <taxon>Fabales</taxon>
        <taxon>Fabaceae</taxon>
        <taxon>Papilionoideae</taxon>
        <taxon>50 kb inversion clade</taxon>
        <taxon>dalbergioids sensu lato</taxon>
        <taxon>Dalbergieae</taxon>
        <taxon>Pterocarpus clade</taxon>
        <taxon>Arachis</taxon>
    </lineage>
</organism>
<keyword evidence="7" id="KW-1185">Reference proteome</keyword>
<gene>
    <name evidence="6" type="ORF">Ahy_B10g104014</name>
</gene>
<dbReference type="GO" id="GO:0005789">
    <property type="term" value="C:endoplasmic reticulum membrane"/>
    <property type="evidence" value="ECO:0007669"/>
    <property type="project" value="InterPro"/>
</dbReference>
<evidence type="ECO:0000256" key="3">
    <source>
        <dbReference type="ARBA" id="ARBA00022989"/>
    </source>
</evidence>
<feature type="compositionally biased region" description="Polar residues" evidence="5">
    <location>
        <begin position="19"/>
        <end position="35"/>
    </location>
</feature>
<comment type="caution">
    <text evidence="6">The sequence shown here is derived from an EMBL/GenBank/DDBJ whole genome shotgun (WGS) entry which is preliminary data.</text>
</comment>
<evidence type="ECO:0000256" key="1">
    <source>
        <dbReference type="ARBA" id="ARBA00004141"/>
    </source>
</evidence>